<evidence type="ECO:0000256" key="3">
    <source>
        <dbReference type="ARBA" id="ARBA00022603"/>
    </source>
</evidence>
<comment type="catalytic activity">
    <reaction evidence="9">
        <text>N(6)-methyl-L-lysyl(4)-[histone H3] + S-adenosyl-L-methionine = N(6),N(6)-dimethyl-L-lysyl(4)-[histone H3] + S-adenosyl-L-homocysteine + H(+)</text>
        <dbReference type="Rhea" id="RHEA:60268"/>
        <dbReference type="Rhea" id="RHEA-COMP:15540"/>
        <dbReference type="Rhea" id="RHEA-COMP:15543"/>
        <dbReference type="ChEBI" id="CHEBI:15378"/>
        <dbReference type="ChEBI" id="CHEBI:57856"/>
        <dbReference type="ChEBI" id="CHEBI:59789"/>
        <dbReference type="ChEBI" id="CHEBI:61929"/>
        <dbReference type="ChEBI" id="CHEBI:61976"/>
    </reaction>
</comment>
<keyword evidence="7" id="KW-0539">Nucleus</keyword>
<reference evidence="13 14" key="1">
    <citation type="submission" date="2024-04" db="EMBL/GenBank/DDBJ databases">
        <title>Symmetric and asymmetric DNA N6-adenine methylation regulates different biological responses in Mucorales.</title>
        <authorList>
            <consortium name="Lawrence Berkeley National Laboratory"/>
            <person name="Lax C."/>
            <person name="Mondo S.J."/>
            <person name="Osorio-Concepcion M."/>
            <person name="Muszewska A."/>
            <person name="Corrochano-Luque M."/>
            <person name="Gutierrez G."/>
            <person name="Riley R."/>
            <person name="Lipzen A."/>
            <person name="Guo J."/>
            <person name="Hundley H."/>
            <person name="Amirebrahimi M."/>
            <person name="Ng V."/>
            <person name="Lorenzo-Gutierrez D."/>
            <person name="Binder U."/>
            <person name="Yang J."/>
            <person name="Song Y."/>
            <person name="Canovas D."/>
            <person name="Navarro E."/>
            <person name="Freitag M."/>
            <person name="Gabaldon T."/>
            <person name="Grigoriev I.V."/>
            <person name="Corrochano L.M."/>
            <person name="Nicolas F.E."/>
            <person name="Garre V."/>
        </authorList>
    </citation>
    <scope>NUCLEOTIDE SEQUENCE [LARGE SCALE GENOMIC DNA]</scope>
    <source>
        <strain evidence="13 14">L51</strain>
    </source>
</reference>
<keyword evidence="6" id="KW-0156">Chromatin regulator</keyword>
<dbReference type="PROSITE" id="PS50280">
    <property type="entry name" value="SET"/>
    <property type="match status" value="1"/>
</dbReference>
<comment type="caution">
    <text evidence="13">The sequence shown here is derived from an EMBL/GenBank/DDBJ whole genome shotgun (WGS) entry which is preliminary data.</text>
</comment>
<feature type="domain" description="SET" evidence="11">
    <location>
        <begin position="146"/>
        <end position="263"/>
    </location>
</feature>
<gene>
    <name evidence="13" type="ORF">J3Q64DRAFT_1749337</name>
</gene>
<dbReference type="InterPro" id="IPR003616">
    <property type="entry name" value="Post-SET_dom"/>
</dbReference>
<dbReference type="SUPFAM" id="SSF82199">
    <property type="entry name" value="SET domain"/>
    <property type="match status" value="1"/>
</dbReference>
<proteinExistence type="predicted"/>
<dbReference type="Pfam" id="PF00856">
    <property type="entry name" value="SET"/>
    <property type="match status" value="1"/>
</dbReference>
<keyword evidence="14" id="KW-1185">Reference proteome</keyword>
<evidence type="ECO:0000259" key="12">
    <source>
        <dbReference type="PROSITE" id="PS50868"/>
    </source>
</evidence>
<evidence type="ECO:0000256" key="9">
    <source>
        <dbReference type="ARBA" id="ARBA00047583"/>
    </source>
</evidence>
<dbReference type="Proteomes" id="UP001448207">
    <property type="component" value="Unassembled WGS sequence"/>
</dbReference>
<dbReference type="PROSITE" id="PS50868">
    <property type="entry name" value="POST_SET"/>
    <property type="match status" value="1"/>
</dbReference>
<evidence type="ECO:0000256" key="6">
    <source>
        <dbReference type="ARBA" id="ARBA00022853"/>
    </source>
</evidence>
<dbReference type="EC" id="2.1.1.354" evidence="2"/>
<evidence type="ECO:0000256" key="1">
    <source>
        <dbReference type="ARBA" id="ARBA00004123"/>
    </source>
</evidence>
<comment type="catalytic activity">
    <reaction evidence="8">
        <text>L-lysyl(4)-[histone H3] + 3 S-adenosyl-L-methionine = N(6),N(6),N(6)-trimethyl-L-lysyl(4)-[histone H3] + 3 S-adenosyl-L-homocysteine + 3 H(+)</text>
        <dbReference type="Rhea" id="RHEA:60260"/>
        <dbReference type="Rhea" id="RHEA-COMP:15537"/>
        <dbReference type="Rhea" id="RHEA-COMP:15547"/>
        <dbReference type="ChEBI" id="CHEBI:15378"/>
        <dbReference type="ChEBI" id="CHEBI:29969"/>
        <dbReference type="ChEBI" id="CHEBI:57856"/>
        <dbReference type="ChEBI" id="CHEBI:59789"/>
        <dbReference type="ChEBI" id="CHEBI:61961"/>
        <dbReference type="EC" id="2.1.1.354"/>
    </reaction>
</comment>
<evidence type="ECO:0000256" key="10">
    <source>
        <dbReference type="ARBA" id="ARBA00049129"/>
    </source>
</evidence>
<evidence type="ECO:0000313" key="13">
    <source>
        <dbReference type="EMBL" id="KAL0083786.1"/>
    </source>
</evidence>
<dbReference type="PANTHER" id="PTHR45814:SF2">
    <property type="entry name" value="HISTONE-LYSINE N-METHYLTRANSFERASE SETD1"/>
    <property type="match status" value="1"/>
</dbReference>
<dbReference type="InterPro" id="IPR044570">
    <property type="entry name" value="Set1-like"/>
</dbReference>
<sequence>MKDDDVEEDDILWNSVVHEDMTEEETWDWNPFGEVEDAEDYTYVLRALVEEKTGKIFPESGVEGIEYPDGTTCSRSRVYKPLTAYERSSGLLQEPIVSDTTAAEAKANARANRLANRRSAVDKSTKNKAAGESDTIKINHLKNRRKQLRFAKSPIHAWGLFAEEPIDANDIVIEYVGEVIRHQVAEKREKEYERTGIGSSYLFRVDNDRVIDATKRGNVARFINHCCAPNCVAKIVTIDKQKRIVIYSSRDIVPGEEITYDYKFPIEQEKIPCHCGSKFCKGSLN</sequence>
<comment type="catalytic activity">
    <reaction evidence="10">
        <text>N(6),N(6)-dimethyl-L-lysyl(4)-[histone H3] + S-adenosyl-L-methionine = N(6),N(6),N(6)-trimethyl-L-lysyl(4)-[histone H3] + S-adenosyl-L-homocysteine + H(+)</text>
        <dbReference type="Rhea" id="RHEA:60272"/>
        <dbReference type="Rhea" id="RHEA-COMP:15537"/>
        <dbReference type="Rhea" id="RHEA-COMP:15540"/>
        <dbReference type="ChEBI" id="CHEBI:15378"/>
        <dbReference type="ChEBI" id="CHEBI:57856"/>
        <dbReference type="ChEBI" id="CHEBI:59789"/>
        <dbReference type="ChEBI" id="CHEBI:61961"/>
        <dbReference type="ChEBI" id="CHEBI:61976"/>
    </reaction>
</comment>
<evidence type="ECO:0000256" key="8">
    <source>
        <dbReference type="ARBA" id="ARBA00047571"/>
    </source>
</evidence>
<keyword evidence="3" id="KW-0489">Methyltransferase</keyword>
<evidence type="ECO:0000256" key="5">
    <source>
        <dbReference type="ARBA" id="ARBA00022691"/>
    </source>
</evidence>
<dbReference type="SMART" id="SM00317">
    <property type="entry name" value="SET"/>
    <property type="match status" value="1"/>
</dbReference>
<feature type="domain" description="Post-SET" evidence="12">
    <location>
        <begin position="269"/>
        <end position="285"/>
    </location>
</feature>
<protein>
    <recommendedName>
        <fullName evidence="2">[histone H3]-lysine(4) N-trimethyltransferase</fullName>
        <ecNumber evidence="2">2.1.1.354</ecNumber>
    </recommendedName>
</protein>
<organism evidence="13 14">
    <name type="scientific">Phycomyces blakesleeanus</name>
    <dbReference type="NCBI Taxonomy" id="4837"/>
    <lineage>
        <taxon>Eukaryota</taxon>
        <taxon>Fungi</taxon>
        <taxon>Fungi incertae sedis</taxon>
        <taxon>Mucoromycota</taxon>
        <taxon>Mucoromycotina</taxon>
        <taxon>Mucoromycetes</taxon>
        <taxon>Mucorales</taxon>
        <taxon>Phycomycetaceae</taxon>
        <taxon>Phycomyces</taxon>
    </lineage>
</organism>
<dbReference type="SMART" id="SM00508">
    <property type="entry name" value="PostSET"/>
    <property type="match status" value="1"/>
</dbReference>
<dbReference type="Gene3D" id="2.170.270.10">
    <property type="entry name" value="SET domain"/>
    <property type="match status" value="1"/>
</dbReference>
<dbReference type="PANTHER" id="PTHR45814">
    <property type="entry name" value="HISTONE-LYSINE N-METHYLTRANSFERASE SETD1"/>
    <property type="match status" value="1"/>
</dbReference>
<evidence type="ECO:0000256" key="4">
    <source>
        <dbReference type="ARBA" id="ARBA00022679"/>
    </source>
</evidence>
<comment type="subcellular location">
    <subcellularLocation>
        <location evidence="1">Nucleus</location>
    </subcellularLocation>
</comment>
<evidence type="ECO:0000313" key="14">
    <source>
        <dbReference type="Proteomes" id="UP001448207"/>
    </source>
</evidence>
<evidence type="ECO:0000256" key="2">
    <source>
        <dbReference type="ARBA" id="ARBA00012182"/>
    </source>
</evidence>
<name>A0ABR3AW44_PHYBL</name>
<evidence type="ECO:0000259" key="11">
    <source>
        <dbReference type="PROSITE" id="PS50280"/>
    </source>
</evidence>
<dbReference type="EMBL" id="JBCLYO010000013">
    <property type="protein sequence ID" value="KAL0083786.1"/>
    <property type="molecule type" value="Genomic_DNA"/>
</dbReference>
<accession>A0ABR3AW44</accession>
<dbReference type="InterPro" id="IPR046341">
    <property type="entry name" value="SET_dom_sf"/>
</dbReference>
<dbReference type="InterPro" id="IPR001214">
    <property type="entry name" value="SET_dom"/>
</dbReference>
<keyword evidence="4" id="KW-0808">Transferase</keyword>
<evidence type="ECO:0000256" key="7">
    <source>
        <dbReference type="ARBA" id="ARBA00023242"/>
    </source>
</evidence>
<keyword evidence="5" id="KW-0949">S-adenosyl-L-methionine</keyword>